<sequence length="216" mass="23293">MAELKAGTTVGGSIVWHQGNFPLKAASDDVYYKDYKIYTTYNKPQATDNDFVSKASGGTYLGKVTFDVGLNIKDSAGYIIEIAANANTNPMFAYTAFMRLSSSFALENTSGQPFIIFNPSLSSPRLTVMGQILAGEVYDESGRVFSPGNPPTPTDVSLGNVTNDAQVKINYTNIQVMQGPLSVPNLVSRNPATNSNQVPRLDQVIVKGIIIDFGSF</sequence>
<name>A0A0A0PZQ7_9CAUD</name>
<accession>A0A0A0PZQ7</accession>
<gene>
    <name evidence="1" type="ORF">PM2_272</name>
</gene>
<protein>
    <submittedName>
        <fullName evidence="1">Hinge connector of long tail fiber distal connector</fullName>
    </submittedName>
</protein>
<evidence type="ECO:0000313" key="2">
    <source>
        <dbReference type="Proteomes" id="UP000030739"/>
    </source>
</evidence>
<dbReference type="Proteomes" id="UP000030739">
    <property type="component" value="Segment"/>
</dbReference>
<dbReference type="EMBL" id="KF835987">
    <property type="protein sequence ID" value="AHY25234.1"/>
    <property type="molecule type" value="Genomic_DNA"/>
</dbReference>
<proteinExistence type="predicted"/>
<organism evidence="1 2">
    <name type="scientific">Pectobacterium bacteriophage PM2</name>
    <dbReference type="NCBI Taxonomy" id="1429794"/>
    <lineage>
        <taxon>Viruses</taxon>
        <taxon>Duplodnaviria</taxon>
        <taxon>Heunggongvirae</taxon>
        <taxon>Uroviricota</taxon>
        <taxon>Caudoviricetes</taxon>
        <taxon>Pantevenvirales</taxon>
        <taxon>Straboviridae</taxon>
        <taxon>Tevenvirinae</taxon>
        <taxon>Mosugukvirus</taxon>
        <taxon>Mosugukvirus pm2</taxon>
    </lineage>
</organism>
<dbReference type="KEGG" id="vg:26638165"/>
<dbReference type="GeneID" id="26638165"/>
<evidence type="ECO:0000313" key="1">
    <source>
        <dbReference type="EMBL" id="AHY25234.1"/>
    </source>
</evidence>
<dbReference type="OrthoDB" id="10867at10239"/>
<reference evidence="1 2" key="1">
    <citation type="journal article" date="2015" name="Plant Pathol. J.">
        <title>Isolation and Genomic Characterization of the T4-Like Bacteriophage PM2 Infecting Pectobacterium carotovorum subsp. carotovorum.</title>
        <authorList>
            <person name="Lim J.A."/>
            <person name="Lee D.H."/>
            <person name="Heu S."/>
        </authorList>
    </citation>
    <scope>NUCLEOTIDE SEQUENCE [LARGE SCALE GENOMIC DNA]</scope>
</reference>
<keyword evidence="2" id="KW-1185">Reference proteome</keyword>
<dbReference type="RefSeq" id="YP_009211693.1">
    <property type="nucleotide sequence ID" value="NC_028940.1"/>
</dbReference>